<feature type="domain" description="Response regulatory" evidence="8">
    <location>
        <begin position="3"/>
        <end position="117"/>
    </location>
</feature>
<name>A0A9X2W9L8_9ENTR</name>
<dbReference type="AlphaFoldDB" id="A0A9X2W9L8"/>
<dbReference type="CDD" id="cd17535">
    <property type="entry name" value="REC_NarL-like"/>
    <property type="match status" value="1"/>
</dbReference>
<evidence type="ECO:0000256" key="1">
    <source>
        <dbReference type="ARBA" id="ARBA00022553"/>
    </source>
</evidence>
<dbReference type="Pfam" id="PF00072">
    <property type="entry name" value="Response_reg"/>
    <property type="match status" value="1"/>
</dbReference>
<dbReference type="SUPFAM" id="SSF52172">
    <property type="entry name" value="CheY-like"/>
    <property type="match status" value="1"/>
</dbReference>
<keyword evidence="5" id="KW-0804">Transcription</keyword>
<evidence type="ECO:0000256" key="2">
    <source>
        <dbReference type="ARBA" id="ARBA00023012"/>
    </source>
</evidence>
<feature type="domain" description="HTH luxR-type" evidence="7">
    <location>
        <begin position="138"/>
        <end position="203"/>
    </location>
</feature>
<dbReference type="RefSeq" id="WP_271123822.1">
    <property type="nucleotide sequence ID" value="NZ_JALHAN010000067.1"/>
</dbReference>
<dbReference type="GO" id="GO:0006355">
    <property type="term" value="P:regulation of DNA-templated transcription"/>
    <property type="evidence" value="ECO:0007669"/>
    <property type="project" value="InterPro"/>
</dbReference>
<dbReference type="CDD" id="cd06170">
    <property type="entry name" value="LuxR_C_like"/>
    <property type="match status" value="1"/>
</dbReference>
<keyword evidence="2" id="KW-0902">Two-component regulatory system</keyword>
<evidence type="ECO:0000259" key="7">
    <source>
        <dbReference type="PROSITE" id="PS50043"/>
    </source>
</evidence>
<dbReference type="PANTHER" id="PTHR43214:SF41">
    <property type="entry name" value="NITRATE_NITRITE RESPONSE REGULATOR PROTEIN NARP"/>
    <property type="match status" value="1"/>
</dbReference>
<proteinExistence type="predicted"/>
<dbReference type="Proteomes" id="UP001150641">
    <property type="component" value="Unassembled WGS sequence"/>
</dbReference>
<organism evidence="9 10">
    <name type="scientific">Dryocola boscaweniae</name>
    <dbReference type="NCBI Taxonomy" id="2925397"/>
    <lineage>
        <taxon>Bacteria</taxon>
        <taxon>Pseudomonadati</taxon>
        <taxon>Pseudomonadota</taxon>
        <taxon>Gammaproteobacteria</taxon>
        <taxon>Enterobacterales</taxon>
        <taxon>Enterobacteriaceae</taxon>
        <taxon>Dryocola</taxon>
    </lineage>
</organism>
<dbReference type="PROSITE" id="PS50043">
    <property type="entry name" value="HTH_LUXR_2"/>
    <property type="match status" value="1"/>
</dbReference>
<keyword evidence="1 6" id="KW-0597">Phosphoprotein</keyword>
<dbReference type="GO" id="GO:0003677">
    <property type="term" value="F:DNA binding"/>
    <property type="evidence" value="ECO:0007669"/>
    <property type="project" value="UniProtKB-KW"/>
</dbReference>
<comment type="caution">
    <text evidence="9">The sequence shown here is derived from an EMBL/GenBank/DDBJ whole genome shotgun (WGS) entry which is preliminary data.</text>
</comment>
<protein>
    <submittedName>
        <fullName evidence="9">Response regulator transcription factor</fullName>
    </submittedName>
</protein>
<dbReference type="InterPro" id="IPR039420">
    <property type="entry name" value="WalR-like"/>
</dbReference>
<accession>A0A9X2W9L8</accession>
<evidence type="ECO:0000313" key="10">
    <source>
        <dbReference type="Proteomes" id="UP001150641"/>
    </source>
</evidence>
<dbReference type="Gene3D" id="3.40.50.2300">
    <property type="match status" value="1"/>
</dbReference>
<gene>
    <name evidence="9" type="ORF">MUA00_14970</name>
</gene>
<evidence type="ECO:0000259" key="8">
    <source>
        <dbReference type="PROSITE" id="PS50110"/>
    </source>
</evidence>
<feature type="modified residue" description="4-aspartylphosphate" evidence="6">
    <location>
        <position position="52"/>
    </location>
</feature>
<dbReference type="SMART" id="SM00421">
    <property type="entry name" value="HTH_LUXR"/>
    <property type="match status" value="1"/>
</dbReference>
<sequence>MAAILLIDDHPAICFAVKVTLEKDITFQVATSGGERLLQHIRRENPDLLILDLELNGIDGLDSLPRIKLHYPALKILIYTNQPASLYARRTLLAGADGFVNKSLDLDALMAACRLILEGYHCFPSGVMAMLSESEQPEKTPVALLSDRELTVLQYLKRGKTNKQIADSLQLSNKTISTYKIRMLKKCGVATLDKLYDLLEEENEC</sequence>
<dbReference type="Pfam" id="PF00196">
    <property type="entry name" value="GerE"/>
    <property type="match status" value="1"/>
</dbReference>
<reference evidence="9" key="1">
    <citation type="submission" date="2022-03" db="EMBL/GenBank/DDBJ databases">
        <title>Proposal of a novel genus Dryocolo and two novel species.</title>
        <authorList>
            <person name="Maddock D.W."/>
            <person name="Brady C.L."/>
            <person name="Denman S."/>
            <person name="Arnold D."/>
        </authorList>
    </citation>
    <scope>NUCLEOTIDE SEQUENCE</scope>
    <source>
        <strain evidence="9">H6W4</strain>
    </source>
</reference>
<dbReference type="InterPro" id="IPR000792">
    <property type="entry name" value="Tscrpt_reg_LuxR_C"/>
</dbReference>
<dbReference type="PRINTS" id="PR00038">
    <property type="entry name" value="HTHLUXR"/>
</dbReference>
<dbReference type="GO" id="GO:0000160">
    <property type="term" value="P:phosphorelay signal transduction system"/>
    <property type="evidence" value="ECO:0007669"/>
    <property type="project" value="InterPro"/>
</dbReference>
<evidence type="ECO:0000256" key="6">
    <source>
        <dbReference type="PROSITE-ProRule" id="PRU00169"/>
    </source>
</evidence>
<dbReference type="EMBL" id="JALHAP010000080">
    <property type="protein sequence ID" value="MCT4703081.1"/>
    <property type="molecule type" value="Genomic_DNA"/>
</dbReference>
<dbReference type="InterPro" id="IPR058245">
    <property type="entry name" value="NreC/VraR/RcsB-like_REC"/>
</dbReference>
<dbReference type="SMART" id="SM00448">
    <property type="entry name" value="REC"/>
    <property type="match status" value="1"/>
</dbReference>
<dbReference type="InterPro" id="IPR016032">
    <property type="entry name" value="Sig_transdc_resp-reg_C-effctor"/>
</dbReference>
<keyword evidence="3" id="KW-0805">Transcription regulation</keyword>
<dbReference type="SUPFAM" id="SSF46894">
    <property type="entry name" value="C-terminal effector domain of the bipartite response regulators"/>
    <property type="match status" value="1"/>
</dbReference>
<evidence type="ECO:0000313" key="9">
    <source>
        <dbReference type="EMBL" id="MCT4703081.1"/>
    </source>
</evidence>
<evidence type="ECO:0000256" key="4">
    <source>
        <dbReference type="ARBA" id="ARBA00023125"/>
    </source>
</evidence>
<evidence type="ECO:0000256" key="3">
    <source>
        <dbReference type="ARBA" id="ARBA00023015"/>
    </source>
</evidence>
<dbReference type="PANTHER" id="PTHR43214">
    <property type="entry name" value="TWO-COMPONENT RESPONSE REGULATOR"/>
    <property type="match status" value="1"/>
</dbReference>
<dbReference type="InterPro" id="IPR011006">
    <property type="entry name" value="CheY-like_superfamily"/>
</dbReference>
<dbReference type="PROSITE" id="PS50110">
    <property type="entry name" value="RESPONSE_REGULATORY"/>
    <property type="match status" value="1"/>
</dbReference>
<dbReference type="InterPro" id="IPR001789">
    <property type="entry name" value="Sig_transdc_resp-reg_receiver"/>
</dbReference>
<keyword evidence="10" id="KW-1185">Reference proteome</keyword>
<keyword evidence="4" id="KW-0238">DNA-binding</keyword>
<evidence type="ECO:0000256" key="5">
    <source>
        <dbReference type="ARBA" id="ARBA00023163"/>
    </source>
</evidence>
<dbReference type="PROSITE" id="PS00622">
    <property type="entry name" value="HTH_LUXR_1"/>
    <property type="match status" value="1"/>
</dbReference>